<dbReference type="InterPro" id="IPR005467">
    <property type="entry name" value="His_kinase_dom"/>
</dbReference>
<dbReference type="HOGENOM" id="CLU_000445_114_51_5"/>
<dbReference type="InterPro" id="IPR013655">
    <property type="entry name" value="PAS_fold_3"/>
</dbReference>
<accession>A0A089NL23</accession>
<dbReference type="Gene3D" id="1.10.287.130">
    <property type="match status" value="1"/>
</dbReference>
<dbReference type="InterPro" id="IPR000014">
    <property type="entry name" value="PAS"/>
</dbReference>
<evidence type="ECO:0000256" key="1">
    <source>
        <dbReference type="ARBA" id="ARBA00000085"/>
    </source>
</evidence>
<dbReference type="SUPFAM" id="SSF47384">
    <property type="entry name" value="Homodimeric domain of signal transducing histidine kinase"/>
    <property type="match status" value="1"/>
</dbReference>
<evidence type="ECO:0000313" key="9">
    <source>
        <dbReference type="EMBL" id="AIQ88052.1"/>
    </source>
</evidence>
<gene>
    <name evidence="9" type="ORF">MOC_0297</name>
</gene>
<dbReference type="AlphaFoldDB" id="A0A089NL23"/>
<feature type="domain" description="Response regulatory" evidence="7">
    <location>
        <begin position="574"/>
        <end position="685"/>
    </location>
</feature>
<dbReference type="eggNOG" id="COG3437">
    <property type="taxonomic scope" value="Bacteria"/>
</dbReference>
<dbReference type="InterPro" id="IPR001789">
    <property type="entry name" value="Sig_transdc_resp-reg_receiver"/>
</dbReference>
<keyword evidence="3 4" id="KW-0597">Phosphoprotein</keyword>
<dbReference type="Proteomes" id="UP000029492">
    <property type="component" value="Chromosome"/>
</dbReference>
<dbReference type="InterPro" id="IPR001610">
    <property type="entry name" value="PAC"/>
</dbReference>
<dbReference type="RefSeq" id="WP_043755211.1">
    <property type="nucleotide sequence ID" value="NZ_CP003811.1"/>
</dbReference>
<dbReference type="InterPro" id="IPR003661">
    <property type="entry name" value="HisK_dim/P_dom"/>
</dbReference>
<dbReference type="EMBL" id="CP003811">
    <property type="protein sequence ID" value="AIQ88052.1"/>
    <property type="molecule type" value="Genomic_DNA"/>
</dbReference>
<dbReference type="GO" id="GO:0000155">
    <property type="term" value="F:phosphorelay sensor kinase activity"/>
    <property type="evidence" value="ECO:0007669"/>
    <property type="project" value="InterPro"/>
</dbReference>
<proteinExistence type="predicted"/>
<dbReference type="SMART" id="SM00388">
    <property type="entry name" value="HisKA"/>
    <property type="match status" value="1"/>
</dbReference>
<evidence type="ECO:0000313" key="10">
    <source>
        <dbReference type="Proteomes" id="UP000029492"/>
    </source>
</evidence>
<feature type="domain" description="PAC" evidence="8">
    <location>
        <begin position="264"/>
        <end position="316"/>
    </location>
</feature>
<dbReference type="eggNOG" id="COG4191">
    <property type="taxonomic scope" value="Bacteria"/>
</dbReference>
<comment type="catalytic activity">
    <reaction evidence="1">
        <text>ATP + protein L-histidine = ADP + protein N-phospho-L-histidine.</text>
        <dbReference type="EC" id="2.7.13.3"/>
    </reaction>
</comment>
<feature type="modified residue" description="4-aspartylphosphate" evidence="4">
    <location>
        <position position="80"/>
    </location>
</feature>
<dbReference type="NCBIfam" id="TIGR00229">
    <property type="entry name" value="sensory_box"/>
    <property type="match status" value="1"/>
</dbReference>
<evidence type="ECO:0000259" key="7">
    <source>
        <dbReference type="PROSITE" id="PS50110"/>
    </source>
</evidence>
<dbReference type="PROSITE" id="PS50113">
    <property type="entry name" value="PAC"/>
    <property type="match status" value="1"/>
</dbReference>
<feature type="domain" description="Response regulatory" evidence="7">
    <location>
        <begin position="31"/>
        <end position="148"/>
    </location>
</feature>
<evidence type="ECO:0000256" key="4">
    <source>
        <dbReference type="PROSITE-ProRule" id="PRU00169"/>
    </source>
</evidence>
<dbReference type="PROSITE" id="PS50110">
    <property type="entry name" value="RESPONSE_REGULATORY"/>
    <property type="match status" value="2"/>
</dbReference>
<dbReference type="SUPFAM" id="SSF55874">
    <property type="entry name" value="ATPase domain of HSP90 chaperone/DNA topoisomerase II/histidine kinase"/>
    <property type="match status" value="1"/>
</dbReference>
<protein>
    <recommendedName>
        <fullName evidence="2">histidine kinase</fullName>
        <ecNumber evidence="2">2.7.13.3</ecNumber>
    </recommendedName>
</protein>
<dbReference type="PRINTS" id="PR00344">
    <property type="entry name" value="BCTRLSENSOR"/>
</dbReference>
<dbReference type="InterPro" id="IPR004358">
    <property type="entry name" value="Sig_transdc_His_kin-like_C"/>
</dbReference>
<evidence type="ECO:0000256" key="5">
    <source>
        <dbReference type="SAM" id="MobiDB-lite"/>
    </source>
</evidence>
<dbReference type="Pfam" id="PF00512">
    <property type="entry name" value="HisKA"/>
    <property type="match status" value="1"/>
</dbReference>
<dbReference type="InterPro" id="IPR036890">
    <property type="entry name" value="HATPase_C_sf"/>
</dbReference>
<dbReference type="SMART" id="SM00086">
    <property type="entry name" value="PAC"/>
    <property type="match status" value="1"/>
</dbReference>
<dbReference type="Gene3D" id="3.30.565.10">
    <property type="entry name" value="Histidine kinase-like ATPase, C-terminal domain"/>
    <property type="match status" value="1"/>
</dbReference>
<dbReference type="PANTHER" id="PTHR43547">
    <property type="entry name" value="TWO-COMPONENT HISTIDINE KINASE"/>
    <property type="match status" value="1"/>
</dbReference>
<sequence>MSRRLDPHPAGPDDTAGQLGLPTELAPVRAKILIVDDDQRNLLAASEILADPETDLILANSPEEALRRALREDFALILLDVQMPRMDGYEVAALIRSRSRTSRVPILFLTAHNKDDIHIFRGYSAGAVDYVFKPIQPLVLKSKVDVFVDLYRKTEEIKRNATAEKRLLLENLRVRGEKLEAEQALRRREEHQAAVLRGLPIALYTSPIGVADRRLYFTNDSIARITGFSREAFATSGLWSSRLEADDRERVSAALCAVLETGEVALEYRWRNADGLERHILDQIAVNRDESGTAVELFGMWFDVTERKELELNLQHASKLEAMGRLTGGIAHDFNNMLSIVIGNLDLVKGALLGNEKAHRRIESAIEGAHRCAELTSRLLAFSRRSPLQPKALNFANFIPGLIKLLERTLGERITISADLEAGLPEVCVDHAQFEAALINLAVNARDAMPGGGTLDIRIRRRDPTGPEGVEDVRFVEITVADSGTGMSPDVLARVFEPFFTTKEAGKGTGLGLSMVYGFVQQSGGTIVVDSTPHQGTRFLVTMPVLAEGSPRSEECAAGATNEPPNPMNGAGRAVLVVEDDADVRSTVVSTLEALAFEVLSAHDASEALRVLRREANICLVFSDVNMPGTMNGIELGHIIRQQWPHMQILLASGYLREGQDANDFPLLQKPFRADDLIDNLRELLGNARG</sequence>
<dbReference type="InterPro" id="IPR035965">
    <property type="entry name" value="PAS-like_dom_sf"/>
</dbReference>
<dbReference type="InterPro" id="IPR003594">
    <property type="entry name" value="HATPase_dom"/>
</dbReference>
<dbReference type="CDD" id="cd00130">
    <property type="entry name" value="PAS"/>
    <property type="match status" value="1"/>
</dbReference>
<dbReference type="Pfam" id="PF08447">
    <property type="entry name" value="PAS_3"/>
    <property type="match status" value="1"/>
</dbReference>
<dbReference type="InterPro" id="IPR036097">
    <property type="entry name" value="HisK_dim/P_sf"/>
</dbReference>
<organism evidence="9 10">
    <name type="scientific">Methylobacterium oryzae CBMB20</name>
    <dbReference type="NCBI Taxonomy" id="693986"/>
    <lineage>
        <taxon>Bacteria</taxon>
        <taxon>Pseudomonadati</taxon>
        <taxon>Pseudomonadota</taxon>
        <taxon>Alphaproteobacteria</taxon>
        <taxon>Hyphomicrobiales</taxon>
        <taxon>Methylobacteriaceae</taxon>
        <taxon>Methylobacterium</taxon>
    </lineage>
</organism>
<feature type="modified residue" description="4-aspartylphosphate" evidence="4">
    <location>
        <position position="624"/>
    </location>
</feature>
<dbReference type="Pfam" id="PF02518">
    <property type="entry name" value="HATPase_c"/>
    <property type="match status" value="1"/>
</dbReference>
<feature type="region of interest" description="Disordered" evidence="5">
    <location>
        <begin position="1"/>
        <end position="20"/>
    </location>
</feature>
<dbReference type="SUPFAM" id="SSF52172">
    <property type="entry name" value="CheY-like"/>
    <property type="match status" value="2"/>
</dbReference>
<reference evidence="9 10" key="1">
    <citation type="journal article" date="2014" name="PLoS ONE">
        <title>Genome Information of Methylobacterium oryzae, a Plant-Probiotic Methylotroph in the Phyllosphere.</title>
        <authorList>
            <person name="Kwak M.J."/>
            <person name="Jeong H."/>
            <person name="Madhaiyan M."/>
            <person name="Lee Y."/>
            <person name="Sa T.M."/>
            <person name="Oh T.K."/>
            <person name="Kim J.F."/>
        </authorList>
    </citation>
    <scope>NUCLEOTIDE SEQUENCE [LARGE SCALE GENOMIC DNA]</scope>
    <source>
        <strain evidence="9 10">CBMB20</strain>
    </source>
</reference>
<dbReference type="SMART" id="SM00387">
    <property type="entry name" value="HATPase_c"/>
    <property type="match status" value="1"/>
</dbReference>
<dbReference type="KEGG" id="mor:MOC_0297"/>
<name>A0A089NL23_9HYPH</name>
<keyword evidence="10" id="KW-1185">Reference proteome</keyword>
<feature type="domain" description="Histidine kinase" evidence="6">
    <location>
        <begin position="329"/>
        <end position="547"/>
    </location>
</feature>
<dbReference type="SMART" id="SM00448">
    <property type="entry name" value="REC"/>
    <property type="match status" value="2"/>
</dbReference>
<keyword evidence="9" id="KW-0418">Kinase</keyword>
<keyword evidence="9" id="KW-0808">Transferase</keyword>
<dbReference type="STRING" id="693986.MOC_0297"/>
<dbReference type="EC" id="2.7.13.3" evidence="2"/>
<evidence type="ECO:0000256" key="3">
    <source>
        <dbReference type="ARBA" id="ARBA00022553"/>
    </source>
</evidence>
<dbReference type="Gene3D" id="3.30.450.20">
    <property type="entry name" value="PAS domain"/>
    <property type="match status" value="1"/>
</dbReference>
<dbReference type="SUPFAM" id="SSF55785">
    <property type="entry name" value="PYP-like sensor domain (PAS domain)"/>
    <property type="match status" value="1"/>
</dbReference>
<dbReference type="Gene3D" id="3.40.50.2300">
    <property type="match status" value="2"/>
</dbReference>
<dbReference type="PANTHER" id="PTHR43547:SF2">
    <property type="entry name" value="HYBRID SIGNAL TRANSDUCTION HISTIDINE KINASE C"/>
    <property type="match status" value="1"/>
</dbReference>
<dbReference type="InterPro" id="IPR000700">
    <property type="entry name" value="PAS-assoc_C"/>
</dbReference>
<dbReference type="Pfam" id="PF00072">
    <property type="entry name" value="Response_reg"/>
    <property type="match status" value="2"/>
</dbReference>
<dbReference type="PROSITE" id="PS50109">
    <property type="entry name" value="HIS_KIN"/>
    <property type="match status" value="1"/>
</dbReference>
<evidence type="ECO:0000259" key="8">
    <source>
        <dbReference type="PROSITE" id="PS50113"/>
    </source>
</evidence>
<evidence type="ECO:0000256" key="2">
    <source>
        <dbReference type="ARBA" id="ARBA00012438"/>
    </source>
</evidence>
<evidence type="ECO:0000259" key="6">
    <source>
        <dbReference type="PROSITE" id="PS50109"/>
    </source>
</evidence>
<dbReference type="InterPro" id="IPR011006">
    <property type="entry name" value="CheY-like_superfamily"/>
</dbReference>